<protein>
    <submittedName>
        <fullName evidence="1">Uncharacterized protein</fullName>
    </submittedName>
</protein>
<accession>A0A371F6M7</accession>
<sequence length="240" mass="28662">MSPYRIVFKLRLEAYENSRIYKEKIKQFHDSRNIRKEFRVNQKVLLFNSRLKLIAVEIRDDANNRNFKINGHQLKPYYEGPNLSLNVGEVEIVELIEPINWSLAEVFLGMIPPLPKMHFTHFFFIVERLLPRFIGLTHQERGRRREQEFIHMQERHRSYVEFQLETPYAFLGHEMFYIPAMNVLSLTNSTTQSLGRLSKLESKEHIVCPRWKLEFNIPFHFKPPSLLKISNYAESVVDKN</sequence>
<name>A0A371F6M7_MUCPR</name>
<gene>
    <name evidence="1" type="ORF">CR513_46367</name>
</gene>
<reference evidence="1" key="1">
    <citation type="submission" date="2018-05" db="EMBL/GenBank/DDBJ databases">
        <title>Draft genome of Mucuna pruriens seed.</title>
        <authorList>
            <person name="Nnadi N.E."/>
            <person name="Vos R."/>
            <person name="Hasami M.H."/>
            <person name="Devisetty U.K."/>
            <person name="Aguiy J.C."/>
        </authorList>
    </citation>
    <scope>NUCLEOTIDE SEQUENCE [LARGE SCALE GENOMIC DNA]</scope>
    <source>
        <strain evidence="1">JCA_2017</strain>
    </source>
</reference>
<comment type="caution">
    <text evidence="1">The sequence shown here is derived from an EMBL/GenBank/DDBJ whole genome shotgun (WGS) entry which is preliminary data.</text>
</comment>
<proteinExistence type="predicted"/>
<feature type="non-terminal residue" evidence="1">
    <location>
        <position position="1"/>
    </location>
</feature>
<dbReference type="AlphaFoldDB" id="A0A371F6M7"/>
<evidence type="ECO:0000313" key="2">
    <source>
        <dbReference type="Proteomes" id="UP000257109"/>
    </source>
</evidence>
<organism evidence="1 2">
    <name type="scientific">Mucuna pruriens</name>
    <name type="common">Velvet bean</name>
    <name type="synonym">Dolichos pruriens</name>
    <dbReference type="NCBI Taxonomy" id="157652"/>
    <lineage>
        <taxon>Eukaryota</taxon>
        <taxon>Viridiplantae</taxon>
        <taxon>Streptophyta</taxon>
        <taxon>Embryophyta</taxon>
        <taxon>Tracheophyta</taxon>
        <taxon>Spermatophyta</taxon>
        <taxon>Magnoliopsida</taxon>
        <taxon>eudicotyledons</taxon>
        <taxon>Gunneridae</taxon>
        <taxon>Pentapetalae</taxon>
        <taxon>rosids</taxon>
        <taxon>fabids</taxon>
        <taxon>Fabales</taxon>
        <taxon>Fabaceae</taxon>
        <taxon>Papilionoideae</taxon>
        <taxon>50 kb inversion clade</taxon>
        <taxon>NPAAA clade</taxon>
        <taxon>indigoferoid/millettioid clade</taxon>
        <taxon>Phaseoleae</taxon>
        <taxon>Mucuna</taxon>
    </lineage>
</organism>
<dbReference type="OrthoDB" id="1741700at2759"/>
<evidence type="ECO:0000313" key="1">
    <source>
        <dbReference type="EMBL" id="RDX73946.1"/>
    </source>
</evidence>
<dbReference type="EMBL" id="QJKJ01010345">
    <property type="protein sequence ID" value="RDX73946.1"/>
    <property type="molecule type" value="Genomic_DNA"/>
</dbReference>
<keyword evidence="2" id="KW-1185">Reference proteome</keyword>
<dbReference type="Proteomes" id="UP000257109">
    <property type="component" value="Unassembled WGS sequence"/>
</dbReference>